<feature type="transmembrane region" description="Helical" evidence="1">
    <location>
        <begin position="12"/>
        <end position="33"/>
    </location>
</feature>
<keyword evidence="3" id="KW-1185">Reference proteome</keyword>
<keyword evidence="1" id="KW-0472">Membrane</keyword>
<feature type="transmembrane region" description="Helical" evidence="1">
    <location>
        <begin position="1001"/>
        <end position="1026"/>
    </location>
</feature>
<dbReference type="Gene3D" id="3.30.2090.10">
    <property type="entry name" value="Multidrug efflux transporter AcrB TolC docking domain, DN and DC subdomains"/>
    <property type="match status" value="2"/>
</dbReference>
<dbReference type="Pfam" id="PF00873">
    <property type="entry name" value="ACR_tran"/>
    <property type="match status" value="1"/>
</dbReference>
<dbReference type="SUPFAM" id="SSF82866">
    <property type="entry name" value="Multidrug efflux transporter AcrB transmembrane domain"/>
    <property type="match status" value="2"/>
</dbReference>
<dbReference type="InterPro" id="IPR001036">
    <property type="entry name" value="Acrflvin-R"/>
</dbReference>
<dbReference type="Gene3D" id="3.30.70.1430">
    <property type="entry name" value="Multidrug efflux transporter AcrB pore domain"/>
    <property type="match status" value="2"/>
</dbReference>
<evidence type="ECO:0000256" key="1">
    <source>
        <dbReference type="SAM" id="Phobius"/>
    </source>
</evidence>
<feature type="transmembrane region" description="Helical" evidence="1">
    <location>
        <begin position="872"/>
        <end position="891"/>
    </location>
</feature>
<feature type="transmembrane region" description="Helical" evidence="1">
    <location>
        <begin position="924"/>
        <end position="949"/>
    </location>
</feature>
<dbReference type="EMBL" id="JBHTMY010000003">
    <property type="protein sequence ID" value="MFD1316051.1"/>
    <property type="molecule type" value="Genomic_DNA"/>
</dbReference>
<dbReference type="RefSeq" id="WP_377178809.1">
    <property type="nucleotide sequence ID" value="NZ_JBHTMY010000003.1"/>
</dbReference>
<dbReference type="SUPFAM" id="SSF82693">
    <property type="entry name" value="Multidrug efflux transporter AcrB pore domain, PN1, PN2, PC1 and PC2 subdomains"/>
    <property type="match status" value="2"/>
</dbReference>
<proteinExistence type="predicted"/>
<dbReference type="Gene3D" id="3.30.70.1320">
    <property type="entry name" value="Multidrug efflux transporter AcrB pore domain like"/>
    <property type="match status" value="1"/>
</dbReference>
<keyword evidence="1" id="KW-1133">Transmembrane helix</keyword>
<feature type="transmembrane region" description="Helical" evidence="1">
    <location>
        <begin position="537"/>
        <end position="559"/>
    </location>
</feature>
<keyword evidence="1" id="KW-0812">Transmembrane</keyword>
<feature type="transmembrane region" description="Helical" evidence="1">
    <location>
        <begin position="356"/>
        <end position="376"/>
    </location>
</feature>
<sequence>MKKIITYFIKYDAAVNIFMLAFVIFGIIGVLAMKSSFFPLTESRNISILLNYPGASPQEMEEGVVLKIEDNLKGIVGIDRVTSVSRENSANINVEIVKGKNIDVVLADVKNAVDRVPSFPSGMEPPVIAKIENTRQTISFTLNGENIPLKTLKQYAREIEKDLRRMEGISQIELTGFPAEEIEIALRENDLRAYDLSFTEVAAAVSQTNLLITGGNIKTEEEDFLIRARNRNYFGDDLNDIIVRANPNGNIIRLKDVAEVRDIWNETPDRLYFNDEIAIEIGISNTNNEDLLKSADLIKAYIADFNTKHDNLTLNIVDDRSITLNQRTELLVKNAIAGILLVLLFLSLFLNIRLAFWVAVGLPISFFGMFIFAPMLDITINVLSLFGMIIVIGILVDDGIVIGENIYQHYENGKSPIRAAIDGTMEVIPPIVSAILTTIIAFSTFFFLDGRLGEFFAEVSAVVILTLIISLVEALIILPAHLAHSKALHRNEEEDERRSSKIATGLYKINQKAEQFLFFIRDKMYEPYIRFFIKHKFLGFAIPTALLMVAFGSINSGIVKTAFFPNIASDVISINLTMPQGTNEKITDSIISEIEEKVWLVNIDFTERQTDNQPVVQNVIKRIGPGTNTARLTVNLLPGELRDFPSLDITNAIRDTVGKVYGVESLTFGSGSNFGGNPIAVAFLGNNIDELKAAKTELKRAMEANPVLKDVSDNDPDGIKEIEIKLKDKAQILGLTLQSVMSQVRYGFFGFQAQRFQRGQDEIKVWVRYDKENRSSIKNLDDMWINTPSGNKVPFREIATYTIARGEVAINHLDGQREIQITADLQSPKDSATEILEEMKETVIADILSKYPTVSTSYEGQNREALKTQKSASSVGLIIIILIYIVIAFTFRSFSQPLMLILMVPFSLIGVVAGHYFHGFPINILSWLGIIALIGIMVNDGLVLVGKFNSNLKEGLKFDEALVQAGVSRFRAIFLTSVTTVAGLAPLLLERSRQAQFLKPMAISISYGIIVATFLTLLMLPLMLSLSNNITVYFKWLITGVKPTKEEVTRAIKELSSENEEV</sequence>
<dbReference type="InterPro" id="IPR027463">
    <property type="entry name" value="AcrB_DN_DC_subdom"/>
</dbReference>
<reference evidence="3" key="1">
    <citation type="journal article" date="2019" name="Int. J. Syst. Evol. Microbiol.">
        <title>The Global Catalogue of Microorganisms (GCM) 10K type strain sequencing project: providing services to taxonomists for standard genome sequencing and annotation.</title>
        <authorList>
            <consortium name="The Broad Institute Genomics Platform"/>
            <consortium name="The Broad Institute Genome Sequencing Center for Infectious Disease"/>
            <person name="Wu L."/>
            <person name="Ma J."/>
        </authorList>
    </citation>
    <scope>NUCLEOTIDE SEQUENCE [LARGE SCALE GENOMIC DNA]</scope>
    <source>
        <strain evidence="3">CCUG 61485</strain>
    </source>
</reference>
<dbReference type="Gene3D" id="1.20.1640.10">
    <property type="entry name" value="Multidrug efflux transporter AcrB transmembrane domain"/>
    <property type="match status" value="2"/>
</dbReference>
<dbReference type="Gene3D" id="3.30.70.1440">
    <property type="entry name" value="Multidrug efflux transporter AcrB pore domain"/>
    <property type="match status" value="1"/>
</dbReference>
<name>A0ABW3Y488_9FLAO</name>
<dbReference type="PANTHER" id="PTHR32063">
    <property type="match status" value="1"/>
</dbReference>
<protein>
    <submittedName>
        <fullName evidence="2">Efflux RND transporter permease subunit</fullName>
    </submittedName>
</protein>
<dbReference type="PANTHER" id="PTHR32063:SF33">
    <property type="entry name" value="RND SUPERFAMILY EFFLUX PUMP PERMEASE COMPONENT"/>
    <property type="match status" value="1"/>
</dbReference>
<dbReference type="Proteomes" id="UP001597201">
    <property type="component" value="Unassembled WGS sequence"/>
</dbReference>
<gene>
    <name evidence="2" type="ORF">ACFQ39_10515</name>
</gene>
<feature type="transmembrane region" description="Helical" evidence="1">
    <location>
        <begin position="427"/>
        <end position="448"/>
    </location>
</feature>
<comment type="caution">
    <text evidence="2">The sequence shown here is derived from an EMBL/GenBank/DDBJ whole genome shotgun (WGS) entry which is preliminary data.</text>
</comment>
<feature type="transmembrane region" description="Helical" evidence="1">
    <location>
        <begin position="382"/>
        <end position="407"/>
    </location>
</feature>
<feature type="transmembrane region" description="Helical" evidence="1">
    <location>
        <begin position="330"/>
        <end position="349"/>
    </location>
</feature>
<organism evidence="2 3">
    <name type="scientific">Namhaeicola litoreus</name>
    <dbReference type="NCBI Taxonomy" id="1052145"/>
    <lineage>
        <taxon>Bacteria</taxon>
        <taxon>Pseudomonadati</taxon>
        <taxon>Bacteroidota</taxon>
        <taxon>Flavobacteriia</taxon>
        <taxon>Flavobacteriales</taxon>
        <taxon>Flavobacteriaceae</taxon>
        <taxon>Namhaeicola</taxon>
    </lineage>
</organism>
<feature type="transmembrane region" description="Helical" evidence="1">
    <location>
        <begin position="460"/>
        <end position="480"/>
    </location>
</feature>
<evidence type="ECO:0000313" key="2">
    <source>
        <dbReference type="EMBL" id="MFD1316051.1"/>
    </source>
</evidence>
<accession>A0ABW3Y488</accession>
<dbReference type="PRINTS" id="PR00702">
    <property type="entry name" value="ACRIFLAVINRP"/>
</dbReference>
<dbReference type="SUPFAM" id="SSF82714">
    <property type="entry name" value="Multidrug efflux transporter AcrB TolC docking domain, DN and DC subdomains"/>
    <property type="match status" value="2"/>
</dbReference>
<feature type="transmembrane region" description="Helical" evidence="1">
    <location>
        <begin position="898"/>
        <end position="918"/>
    </location>
</feature>
<evidence type="ECO:0000313" key="3">
    <source>
        <dbReference type="Proteomes" id="UP001597201"/>
    </source>
</evidence>
<feature type="transmembrane region" description="Helical" evidence="1">
    <location>
        <begin position="970"/>
        <end position="989"/>
    </location>
</feature>